<keyword evidence="4" id="KW-1185">Reference proteome</keyword>
<keyword evidence="2" id="KW-0472">Membrane</keyword>
<sequence length="154" mass="16890">MVGTWRINAWIAAGGALLTLLLNISRNPWSVACTRALAAAAAFWLLGYLLRFLLSFTLPDKVIEASPQEETSQTGSRVNLQADSDENLEELLRSGWKPPAVNADLNQQGTQGTESQNSGFQPLSPPQLRAARPDIQEADLVQVVRHLNRQDGQE</sequence>
<feature type="region of interest" description="Disordered" evidence="1">
    <location>
        <begin position="98"/>
        <end position="132"/>
    </location>
</feature>
<accession>A0A229P1M6</accession>
<feature type="compositionally biased region" description="Polar residues" evidence="1">
    <location>
        <begin position="104"/>
        <end position="121"/>
    </location>
</feature>
<proteinExistence type="predicted"/>
<organism evidence="3 4">
    <name type="scientific">Paenibacillus herberti</name>
    <dbReference type="NCBI Taxonomy" id="1619309"/>
    <lineage>
        <taxon>Bacteria</taxon>
        <taxon>Bacillati</taxon>
        <taxon>Bacillota</taxon>
        <taxon>Bacilli</taxon>
        <taxon>Bacillales</taxon>
        <taxon>Paenibacillaceae</taxon>
        <taxon>Paenibacillus</taxon>
    </lineage>
</organism>
<evidence type="ECO:0000256" key="1">
    <source>
        <dbReference type="SAM" id="MobiDB-lite"/>
    </source>
</evidence>
<comment type="caution">
    <text evidence="3">The sequence shown here is derived from an EMBL/GenBank/DDBJ whole genome shotgun (WGS) entry which is preliminary data.</text>
</comment>
<evidence type="ECO:0000256" key="2">
    <source>
        <dbReference type="SAM" id="Phobius"/>
    </source>
</evidence>
<gene>
    <name evidence="3" type="ORF">CGZ75_04700</name>
</gene>
<reference evidence="3 4" key="1">
    <citation type="submission" date="2017-07" db="EMBL/GenBank/DDBJ databases">
        <title>Paenibacillus herberti R33 genome sequencing and assembly.</title>
        <authorList>
            <person name="Su W."/>
        </authorList>
    </citation>
    <scope>NUCLEOTIDE SEQUENCE [LARGE SCALE GENOMIC DNA]</scope>
    <source>
        <strain evidence="3 4">R33</strain>
    </source>
</reference>
<keyword evidence="2" id="KW-1133">Transmembrane helix</keyword>
<dbReference type="Proteomes" id="UP000215145">
    <property type="component" value="Unassembled WGS sequence"/>
</dbReference>
<dbReference type="AlphaFoldDB" id="A0A229P1M6"/>
<feature type="transmembrane region" description="Helical" evidence="2">
    <location>
        <begin position="36"/>
        <end position="54"/>
    </location>
</feature>
<dbReference type="EMBL" id="NMUQ01000001">
    <property type="protein sequence ID" value="OXM16008.1"/>
    <property type="molecule type" value="Genomic_DNA"/>
</dbReference>
<dbReference type="RefSeq" id="WP_089523093.1">
    <property type="nucleotide sequence ID" value="NZ_NMUQ01000001.1"/>
</dbReference>
<evidence type="ECO:0000313" key="3">
    <source>
        <dbReference type="EMBL" id="OXM16008.1"/>
    </source>
</evidence>
<protein>
    <submittedName>
        <fullName evidence="3">Uncharacterized protein</fullName>
    </submittedName>
</protein>
<evidence type="ECO:0000313" key="4">
    <source>
        <dbReference type="Proteomes" id="UP000215145"/>
    </source>
</evidence>
<name>A0A229P1M6_9BACL</name>
<feature type="transmembrane region" description="Helical" evidence="2">
    <location>
        <begin position="7"/>
        <end position="24"/>
    </location>
</feature>
<keyword evidence="2" id="KW-0812">Transmembrane</keyword>
<dbReference type="OrthoDB" id="2476549at2"/>